<keyword evidence="1" id="KW-1133">Transmembrane helix</keyword>
<accession>A0A0N8KKC6</accession>
<dbReference type="InterPro" id="IPR029016">
    <property type="entry name" value="GAF-like_dom_sf"/>
</dbReference>
<dbReference type="SUPFAM" id="SSF109604">
    <property type="entry name" value="HD-domain/PDEase-like"/>
    <property type="match status" value="2"/>
</dbReference>
<dbReference type="PANTHER" id="PTHR43155">
    <property type="entry name" value="CYCLIC DI-GMP PHOSPHODIESTERASE PA4108-RELATED"/>
    <property type="match status" value="1"/>
</dbReference>
<organism evidence="4 5">
    <name type="scientific">Marinobacter excellens HL-55</name>
    <dbReference type="NCBI Taxonomy" id="1305731"/>
    <lineage>
        <taxon>Bacteria</taxon>
        <taxon>Pseudomonadati</taxon>
        <taxon>Pseudomonadota</taxon>
        <taxon>Gammaproteobacteria</taxon>
        <taxon>Pseudomonadales</taxon>
        <taxon>Marinobacteraceae</taxon>
        <taxon>Marinobacter</taxon>
    </lineage>
</organism>
<proteinExistence type="predicted"/>
<dbReference type="AlphaFoldDB" id="A0A0N8KKC6"/>
<dbReference type="Pfam" id="PF13487">
    <property type="entry name" value="HD_5"/>
    <property type="match status" value="1"/>
</dbReference>
<keyword evidence="1" id="KW-0472">Membrane</keyword>
<dbReference type="SMART" id="SM00471">
    <property type="entry name" value="HDc"/>
    <property type="match status" value="1"/>
</dbReference>
<evidence type="ECO:0000259" key="2">
    <source>
        <dbReference type="PROSITE" id="PS50885"/>
    </source>
</evidence>
<dbReference type="InterPro" id="IPR037522">
    <property type="entry name" value="HD_GYP_dom"/>
</dbReference>
<dbReference type="InterPro" id="IPR029151">
    <property type="entry name" value="Sensor-like_sf"/>
</dbReference>
<dbReference type="PATRIC" id="fig|1305731.5.peg.1173"/>
<dbReference type="Proteomes" id="UP000050416">
    <property type="component" value="Unassembled WGS sequence"/>
</dbReference>
<feature type="domain" description="HAMP" evidence="2">
    <location>
        <begin position="351"/>
        <end position="404"/>
    </location>
</feature>
<evidence type="ECO:0000256" key="1">
    <source>
        <dbReference type="SAM" id="Phobius"/>
    </source>
</evidence>
<dbReference type="InterPro" id="IPR003607">
    <property type="entry name" value="HD/PDEase_dom"/>
</dbReference>
<dbReference type="SUPFAM" id="SSF55781">
    <property type="entry name" value="GAF domain-like"/>
    <property type="match status" value="1"/>
</dbReference>
<reference evidence="4 5" key="1">
    <citation type="submission" date="2015-09" db="EMBL/GenBank/DDBJ databases">
        <title>Identification and resolution of microdiversity through metagenomic sequencing of parallel consortia.</title>
        <authorList>
            <person name="Nelson W.C."/>
            <person name="Romine M.F."/>
            <person name="Lindemann S.R."/>
        </authorList>
    </citation>
    <scope>NUCLEOTIDE SEQUENCE [LARGE SCALE GENOMIC DNA]</scope>
    <source>
        <strain evidence="4">HL-55</strain>
    </source>
</reference>
<gene>
    <name evidence="4" type="ORF">HLUCCX14_13485</name>
</gene>
<dbReference type="CDD" id="cd00077">
    <property type="entry name" value="HDc"/>
    <property type="match status" value="1"/>
</dbReference>
<dbReference type="SUPFAM" id="SSF103190">
    <property type="entry name" value="Sensory domain-like"/>
    <property type="match status" value="1"/>
</dbReference>
<name>A0A0N8KKC6_9GAMM</name>
<dbReference type="GO" id="GO:0016020">
    <property type="term" value="C:membrane"/>
    <property type="evidence" value="ECO:0007669"/>
    <property type="project" value="InterPro"/>
</dbReference>
<evidence type="ECO:0000259" key="3">
    <source>
        <dbReference type="PROSITE" id="PS51832"/>
    </source>
</evidence>
<feature type="transmembrane region" description="Helical" evidence="1">
    <location>
        <begin position="332"/>
        <end position="350"/>
    </location>
</feature>
<comment type="caution">
    <text evidence="4">The sequence shown here is derived from an EMBL/GenBank/DDBJ whole genome shotgun (WGS) entry which is preliminary data.</text>
</comment>
<dbReference type="GO" id="GO:0007165">
    <property type="term" value="P:signal transduction"/>
    <property type="evidence" value="ECO:0007669"/>
    <property type="project" value="InterPro"/>
</dbReference>
<evidence type="ECO:0000313" key="4">
    <source>
        <dbReference type="EMBL" id="KPQ27762.1"/>
    </source>
</evidence>
<protein>
    <submittedName>
        <fullName evidence="4">HD-GYP domain</fullName>
    </submittedName>
</protein>
<dbReference type="EMBL" id="LJZQ01000023">
    <property type="protein sequence ID" value="KPQ27762.1"/>
    <property type="molecule type" value="Genomic_DNA"/>
</dbReference>
<feature type="domain" description="HD-GYP" evidence="3">
    <location>
        <begin position="706"/>
        <end position="919"/>
    </location>
</feature>
<dbReference type="PROSITE" id="PS50885">
    <property type="entry name" value="HAMP"/>
    <property type="match status" value="1"/>
</dbReference>
<dbReference type="STRING" id="1305731.GCA_000934705_01833"/>
<feature type="transmembrane region" description="Helical" evidence="1">
    <location>
        <begin position="12"/>
        <end position="33"/>
    </location>
</feature>
<sequence length="933" mass="103716">MQSHRQLAQVSLAFLIASAITLGMLVLTIVLVGQSFRGMEQAKVTAASATARQLAVSVDDRINAITQPPSTALAVLRHDPLTIADNLEQRLERLPVVADILSSSSVVSAVYAGYGNGDFFLFRKLQSSGSAQFPDAPADSHFLLQSLVRNGTSHTGIWRFYDRELNLVEHRVLPSYDYDPRQRPWYLTAQAAEGLRLSAPYVFFTTGETGLTLSQQASSLSTTVLGVDVTVTDLGAQLTELKQTPDSRIAILNASGELLASSSQLKKPDGVVLSALQPEGSAGISQFSSGNRDWYGISEPLEALPGEALSIVIAIPSDELLADVWTALTRQTLIAGAIALMLLVVGWLLGRRVGKPIELLTDQVSRLSRFRFDTQVRSNSHIREASALGVALDDMARTIRSFQSISTVLNRGQDLNQLLKDILEQLVGIVGQKRGAVYLYSSHDHKLELSVNRDLELPASVHPIPPDADDNEVIRELRKYITGHPVFAILRNRRRKLIGVLIIEIEHGNQTNLSDDLIVFVDEIAGSAAVAIETRELIESQQALLDGIIHLVANAIDAKSPYTGGHCERVPKLAHMLIAQAEQSTEPPFARFRMTEDERYEFHLAAWLHDCGKITSPEYVVDKAVKLETIHNRIHDIRTRFEVLHRDAEIDCLNACLSGEDPETAANRRDKQQDQLQLDFAFLAQANHGSESMAEDDVQRIRDIGSRTWLRHFSDRLGLSGDEQQAMAGIPEPPLPAQEPLLADKPWHIRDWGDLVPPVRKGDPRNRWGFDMKLPEHAQNRGELHNLTLRYGTLTEEERFKINEHIVQTVCMLDALPLPDRLARVPRLAGTHHERMDGLGYPYALDGSKMSIPKKIMAVADVFEALTAVDRPYKEGKTLTQALTIMADMVDKGHIDPEVFDLFVSSGVWQQYAREHLRPEQIDDVDESQFMKR</sequence>
<evidence type="ECO:0000313" key="5">
    <source>
        <dbReference type="Proteomes" id="UP000050416"/>
    </source>
</evidence>
<keyword evidence="1" id="KW-0812">Transmembrane</keyword>
<dbReference type="Gene3D" id="1.10.3210.10">
    <property type="entry name" value="Hypothetical protein af1432"/>
    <property type="match status" value="2"/>
</dbReference>
<dbReference type="Gene3D" id="3.30.450.40">
    <property type="match status" value="1"/>
</dbReference>
<dbReference type="PANTHER" id="PTHR43155:SF2">
    <property type="entry name" value="CYCLIC DI-GMP PHOSPHODIESTERASE PA4108"/>
    <property type="match status" value="1"/>
</dbReference>
<dbReference type="PROSITE" id="PS51832">
    <property type="entry name" value="HD_GYP"/>
    <property type="match status" value="1"/>
</dbReference>
<dbReference type="InterPro" id="IPR003660">
    <property type="entry name" value="HAMP_dom"/>
</dbReference>
<dbReference type="Gene3D" id="3.30.450.20">
    <property type="entry name" value="PAS domain"/>
    <property type="match status" value="2"/>
</dbReference>
<dbReference type="GO" id="GO:0008081">
    <property type="term" value="F:phosphoric diester hydrolase activity"/>
    <property type="evidence" value="ECO:0007669"/>
    <property type="project" value="UniProtKB-ARBA"/>
</dbReference>